<feature type="transmembrane region" description="Helical" evidence="1">
    <location>
        <begin position="261"/>
        <end position="279"/>
    </location>
</feature>
<dbReference type="AlphaFoldDB" id="A0A2N0YYP7"/>
<feature type="transmembrane region" description="Helical" evidence="1">
    <location>
        <begin position="942"/>
        <end position="961"/>
    </location>
</feature>
<feature type="transmembrane region" description="Helical" evidence="1">
    <location>
        <begin position="554"/>
        <end position="572"/>
    </location>
</feature>
<feature type="transmembrane region" description="Helical" evidence="1">
    <location>
        <begin position="833"/>
        <end position="849"/>
    </location>
</feature>
<feature type="transmembrane region" description="Helical" evidence="1">
    <location>
        <begin position="967"/>
        <end position="983"/>
    </location>
</feature>
<feature type="transmembrane region" description="Helical" evidence="1">
    <location>
        <begin position="1021"/>
        <end position="1041"/>
    </location>
</feature>
<feature type="transmembrane region" description="Helical" evidence="1">
    <location>
        <begin position="861"/>
        <end position="878"/>
    </location>
</feature>
<feature type="transmembrane region" description="Helical" evidence="1">
    <location>
        <begin position="476"/>
        <end position="494"/>
    </location>
</feature>
<feature type="transmembrane region" description="Helical" evidence="1">
    <location>
        <begin position="913"/>
        <end position="930"/>
    </location>
</feature>
<organism evidence="2 3">
    <name type="scientific">Niallia nealsonii</name>
    <dbReference type="NCBI Taxonomy" id="115979"/>
    <lineage>
        <taxon>Bacteria</taxon>
        <taxon>Bacillati</taxon>
        <taxon>Bacillota</taxon>
        <taxon>Bacilli</taxon>
        <taxon>Bacillales</taxon>
        <taxon>Bacillaceae</taxon>
        <taxon>Niallia</taxon>
    </lineage>
</organism>
<feature type="transmembrane region" description="Helical" evidence="1">
    <location>
        <begin position="333"/>
        <end position="353"/>
    </location>
</feature>
<feature type="transmembrane region" description="Helical" evidence="1">
    <location>
        <begin position="391"/>
        <end position="411"/>
    </location>
</feature>
<feature type="transmembrane region" description="Helical" evidence="1">
    <location>
        <begin position="113"/>
        <end position="132"/>
    </location>
</feature>
<feature type="transmembrane region" description="Helical" evidence="1">
    <location>
        <begin position="526"/>
        <end position="548"/>
    </location>
</feature>
<evidence type="ECO:0000313" key="2">
    <source>
        <dbReference type="EMBL" id="PKG22387.1"/>
    </source>
</evidence>
<feature type="transmembrane region" description="Helical" evidence="1">
    <location>
        <begin position="736"/>
        <end position="755"/>
    </location>
</feature>
<dbReference type="EMBL" id="PISE01000043">
    <property type="protein sequence ID" value="PKG22387.1"/>
    <property type="molecule type" value="Genomic_DNA"/>
</dbReference>
<feature type="transmembrane region" description="Helical" evidence="1">
    <location>
        <begin position="656"/>
        <end position="676"/>
    </location>
</feature>
<keyword evidence="1" id="KW-0812">Transmembrane</keyword>
<feature type="transmembrane region" description="Helical" evidence="1">
    <location>
        <begin position="1071"/>
        <end position="1089"/>
    </location>
</feature>
<proteinExistence type="predicted"/>
<feature type="transmembrane region" description="Helical" evidence="1">
    <location>
        <begin position="761"/>
        <end position="779"/>
    </location>
</feature>
<dbReference type="InterPro" id="IPR058062">
    <property type="entry name" value="SCO7613_C"/>
</dbReference>
<feature type="transmembrane region" description="Helical" evidence="1">
    <location>
        <begin position="86"/>
        <end position="107"/>
    </location>
</feature>
<gene>
    <name evidence="2" type="ORF">CWS01_17385</name>
</gene>
<feature type="transmembrane region" description="Helical" evidence="1">
    <location>
        <begin position="1046"/>
        <end position="1065"/>
    </location>
</feature>
<feature type="transmembrane region" description="Helical" evidence="1">
    <location>
        <begin position="786"/>
        <end position="804"/>
    </location>
</feature>
<feature type="transmembrane region" description="Helical" evidence="1">
    <location>
        <begin position="500"/>
        <end position="519"/>
    </location>
</feature>
<comment type="caution">
    <text evidence="2">The sequence shown here is derived from an EMBL/GenBank/DDBJ whole genome shotgun (WGS) entry which is preliminary data.</text>
</comment>
<sequence>MVKNRNLYKSIFLHELKELQINGYITNAEYNHIFSSYEKYRTDSFVKEKTISKATKKEKTKEITEANISPKKHRTPEQLKERNMGLILYIGVMLLLIGGLFVATSNWHSMNDWMKASSIFFVSFLFYCFAIFAKKIVKIKKTAFAFFILGSLFLPIGSLSISWFELFGTYFSYHGKGNFLFGAISALLFMPFYYWLSVRLTSSFFRILTLTAFSIAGIFILLAFHPSEALFFLLFTIFTSLFFFFLSYSKKKSLFFAFQKELPIFIQIHVLATMTGVLFWSSQPVLQGINLLLLSGLFIGIIYGTKIIYYHFLASAMMLLAMVRIFTMDSLSFLSPILFVCASMVVMMFGSVLKGTVKWGRIWEYTSIVFVAMMMIYQLVVDYQGMMQGSVIYACAYLLIACQFIYLANLFSYPIYRFFPALFTGMALWQVILTAEFIQSVQTLFIALFSIGFLLFIILGCNPLKQIKAIKKSSQIFAFIVMATLLFLSTYIYIGESFVFIEALLFTFCLTIAFIKRWFRKKKRVVSVSLALSVATSFFAFLHTIHFIHNKGLALSISLAGLLIWLTRKLVFYKSKNLQEIAFRTGQGIYLFAIFVSISYPVPIVWVRAFIYSAAVVMFLFCYRRKQEEWVVWIISILSVMTYLAALPVFFVDANIIPYGYEYGWILFFLLSMFGSGKRFKDAYFAMFHLYLVCSILWLVVFWENKDNFPFLLGCAAYLYSSIKLRISWQKIVCQYTSFICLFVFLLRTFQYIDIVGNKTFLAFFLTSMFIFVCIFCYGKDKRNTAVWFFFPFSFAGMTYGLFLLEHAEFIYLLMSVYIFLYLALAYFTAYHYWNIGGLLLVATAELWIKNMEIGEMTIFYLYSGLGIVLIIIGSLLYEYIVKLKDKKGAYIDFYSLFGVIFLLFLYRLDLSILFAEILPGLLISAALFMQKKRVSPKFSPLAVLFALVYLLQPYTGFIQMLAIPSLFVRELILVPVILIVILSKRIFKGHYQILINRVEWGILIIFFGLLLFDIFTSPQILDVLMLGSLALAAVIGGFYFKYKSYFLVGVIVLLFNVFLQARPYWGNLPWWAYLLIAGTALIAVASGYELRKQQKGEKVIKKLMIWKNGLADRWNKWR</sequence>
<feature type="transmembrane region" description="Helical" evidence="1">
    <location>
        <begin position="203"/>
        <end position="224"/>
    </location>
</feature>
<evidence type="ECO:0000313" key="3">
    <source>
        <dbReference type="Proteomes" id="UP000233375"/>
    </source>
</evidence>
<feature type="transmembrane region" description="Helical" evidence="1">
    <location>
        <begin position="683"/>
        <end position="703"/>
    </location>
</feature>
<feature type="transmembrane region" description="Helical" evidence="1">
    <location>
        <begin position="890"/>
        <end position="907"/>
    </location>
</feature>
<evidence type="ECO:0008006" key="4">
    <source>
        <dbReference type="Google" id="ProtNLM"/>
    </source>
</evidence>
<feature type="transmembrane region" description="Helical" evidence="1">
    <location>
        <begin position="144"/>
        <end position="164"/>
    </location>
</feature>
<feature type="transmembrane region" description="Helical" evidence="1">
    <location>
        <begin position="630"/>
        <end position="650"/>
    </location>
</feature>
<feature type="transmembrane region" description="Helical" evidence="1">
    <location>
        <begin position="230"/>
        <end position="249"/>
    </location>
</feature>
<feature type="transmembrane region" description="Helical" evidence="1">
    <location>
        <begin position="581"/>
        <end position="600"/>
    </location>
</feature>
<dbReference type="NCBIfam" id="NF047321">
    <property type="entry name" value="SCO7613_CTERM"/>
    <property type="match status" value="1"/>
</dbReference>
<name>A0A2N0YYP7_9BACI</name>
<feature type="transmembrane region" description="Helical" evidence="1">
    <location>
        <begin position="362"/>
        <end position="379"/>
    </location>
</feature>
<feature type="transmembrane region" description="Helical" evidence="1">
    <location>
        <begin position="995"/>
        <end position="1015"/>
    </location>
</feature>
<feature type="transmembrane region" description="Helical" evidence="1">
    <location>
        <begin position="444"/>
        <end position="464"/>
    </location>
</feature>
<feature type="transmembrane region" description="Helical" evidence="1">
    <location>
        <begin position="606"/>
        <end position="623"/>
    </location>
</feature>
<dbReference type="RefSeq" id="WP_101178444.1">
    <property type="nucleotide sequence ID" value="NZ_PISE01000043.1"/>
</dbReference>
<keyword evidence="3" id="KW-1185">Reference proteome</keyword>
<accession>A0A2N0YYP7</accession>
<dbReference type="OrthoDB" id="1815069at2"/>
<feature type="transmembrane region" description="Helical" evidence="1">
    <location>
        <begin position="810"/>
        <end position="828"/>
    </location>
</feature>
<protein>
    <recommendedName>
        <fullName evidence="4">DUF2157 domain-containing protein</fullName>
    </recommendedName>
</protein>
<feature type="transmembrane region" description="Helical" evidence="1">
    <location>
        <begin position="179"/>
        <end position="196"/>
    </location>
</feature>
<keyword evidence="1" id="KW-1133">Transmembrane helix</keyword>
<feature type="transmembrane region" description="Helical" evidence="1">
    <location>
        <begin position="709"/>
        <end position="729"/>
    </location>
</feature>
<dbReference type="Proteomes" id="UP000233375">
    <property type="component" value="Unassembled WGS sequence"/>
</dbReference>
<reference evidence="2 3" key="1">
    <citation type="journal article" date="2003" name="Int. J. Syst. Evol. Microbiol.">
        <title>Bacillus nealsonii sp. nov., isolated from a spacecraft-assembly facility, whose spores are gamma-radiation resistant.</title>
        <authorList>
            <person name="Venkateswaran K."/>
            <person name="Kempf M."/>
            <person name="Chen F."/>
            <person name="Satomi M."/>
            <person name="Nicholson W."/>
            <person name="Kern R."/>
        </authorList>
    </citation>
    <scope>NUCLEOTIDE SEQUENCE [LARGE SCALE GENOMIC DNA]</scope>
    <source>
        <strain evidence="2 3">FO-92</strain>
    </source>
</reference>
<evidence type="ECO:0000256" key="1">
    <source>
        <dbReference type="SAM" id="Phobius"/>
    </source>
</evidence>
<feature type="transmembrane region" description="Helical" evidence="1">
    <location>
        <begin position="285"/>
        <end position="303"/>
    </location>
</feature>
<keyword evidence="1" id="KW-0472">Membrane</keyword>